<reference evidence="2 3" key="1">
    <citation type="submission" date="2020-02" db="EMBL/GenBank/DDBJ databases">
        <title>Bacillus aquiflavi sp. nov., isolated from yellow water of strong flavor Chinese baijiu in Yibin region of China.</title>
        <authorList>
            <person name="Xie J."/>
        </authorList>
    </citation>
    <scope>NUCLEOTIDE SEQUENCE [LARGE SCALE GENOMIC DNA]</scope>
    <source>
        <strain evidence="2 3">SA4</strain>
    </source>
</reference>
<sequence>MNLTKPEFKEIVSNEHELRSFLGEPSLLAGNKVITKLDSHCKTIIQHSPFLVISTSNSDGTCDASPRGDAPGFVYIVDEHHVIIPERPGNKRADSIHNILTNPHVGLIFMIPGMEETLRINGRAFIIRDQHWLEKMSAQHKVPHLGIVVEIEEIFMHCAKAFKRSHLWNPDSWPKRQDLPSMAEVLKDHVKKEELTVETINDTLKESYSKRLY</sequence>
<comment type="caution">
    <text evidence="2">The sequence shown here is derived from an EMBL/GenBank/DDBJ whole genome shotgun (WGS) entry which is preliminary data.</text>
</comment>
<dbReference type="RefSeq" id="WP_163180024.1">
    <property type="nucleotide sequence ID" value="NZ_JAAIWM010000004.1"/>
</dbReference>
<dbReference type="NCBIfam" id="TIGR04025">
    <property type="entry name" value="PPOX_FMN_DR2398"/>
    <property type="match status" value="1"/>
</dbReference>
<keyword evidence="3" id="KW-1185">Reference proteome</keyword>
<accession>A0A6M0QA02</accession>
<feature type="domain" description="Pyridoxamine 5'-phosphate oxidase N-terminal" evidence="1">
    <location>
        <begin position="38"/>
        <end position="158"/>
    </location>
</feature>
<evidence type="ECO:0000313" key="3">
    <source>
        <dbReference type="Proteomes" id="UP000481043"/>
    </source>
</evidence>
<dbReference type="SUPFAM" id="SSF50475">
    <property type="entry name" value="FMN-binding split barrel"/>
    <property type="match status" value="1"/>
</dbReference>
<dbReference type="Gene3D" id="2.30.110.10">
    <property type="entry name" value="Electron Transport, Fmn-binding Protein, Chain A"/>
    <property type="match status" value="1"/>
</dbReference>
<dbReference type="Proteomes" id="UP000481043">
    <property type="component" value="Unassembled WGS sequence"/>
</dbReference>
<dbReference type="InterPro" id="IPR024029">
    <property type="entry name" value="Pyridox_Oxase_FMN-dep"/>
</dbReference>
<evidence type="ECO:0000259" key="1">
    <source>
        <dbReference type="Pfam" id="PF01243"/>
    </source>
</evidence>
<proteinExistence type="predicted"/>
<organism evidence="2 3">
    <name type="scientific">Bacillus mesophilus</name>
    <dbReference type="NCBI Taxonomy" id="1808955"/>
    <lineage>
        <taxon>Bacteria</taxon>
        <taxon>Bacillati</taxon>
        <taxon>Bacillota</taxon>
        <taxon>Bacilli</taxon>
        <taxon>Bacillales</taxon>
        <taxon>Bacillaceae</taxon>
        <taxon>Bacillus</taxon>
    </lineage>
</organism>
<dbReference type="InterPro" id="IPR012349">
    <property type="entry name" value="Split_barrel_FMN-bd"/>
</dbReference>
<gene>
    <name evidence="2" type="ORF">G4D63_12550</name>
</gene>
<dbReference type="PANTHER" id="PTHR42815">
    <property type="entry name" value="FAD-BINDING, PUTATIVE (AFU_ORTHOLOGUE AFUA_6G07600)-RELATED"/>
    <property type="match status" value="1"/>
</dbReference>
<dbReference type="AlphaFoldDB" id="A0A6M0QA02"/>
<dbReference type="EMBL" id="JAAIWM010000004">
    <property type="protein sequence ID" value="NEY72559.1"/>
    <property type="molecule type" value="Genomic_DNA"/>
</dbReference>
<name>A0A6M0QA02_9BACI</name>
<dbReference type="Pfam" id="PF01243">
    <property type="entry name" value="PNPOx_N"/>
    <property type="match status" value="1"/>
</dbReference>
<dbReference type="InterPro" id="IPR011576">
    <property type="entry name" value="Pyridox_Oxase_N"/>
</dbReference>
<protein>
    <submittedName>
        <fullName evidence="2">Pyridoxamine 5'-phosphate oxidase family protein</fullName>
    </submittedName>
</protein>
<evidence type="ECO:0000313" key="2">
    <source>
        <dbReference type="EMBL" id="NEY72559.1"/>
    </source>
</evidence>
<dbReference type="PANTHER" id="PTHR42815:SF2">
    <property type="entry name" value="FAD-BINDING, PUTATIVE (AFU_ORTHOLOGUE AFUA_6G07600)-RELATED"/>
    <property type="match status" value="1"/>
</dbReference>